<keyword evidence="3" id="KW-0378">Hydrolase</keyword>
<reference evidence="7 8" key="1">
    <citation type="journal article" date="2019" name="Nat. Microbiol.">
        <title>Mediterranean grassland soil C-N compound turnover is dependent on rainfall and depth, and is mediated by genomically divergent microorganisms.</title>
        <authorList>
            <person name="Diamond S."/>
            <person name="Andeer P.F."/>
            <person name="Li Z."/>
            <person name="Crits-Christoph A."/>
            <person name="Burstein D."/>
            <person name="Anantharaman K."/>
            <person name="Lane K.R."/>
            <person name="Thomas B.C."/>
            <person name="Pan C."/>
            <person name="Northen T.R."/>
            <person name="Banfield J.F."/>
        </authorList>
    </citation>
    <scope>NUCLEOTIDE SEQUENCE [LARGE SCALE GENOMIC DNA]</scope>
    <source>
        <strain evidence="7">WS_11</strain>
    </source>
</reference>
<comment type="caution">
    <text evidence="7">The sequence shown here is derived from an EMBL/GenBank/DDBJ whole genome shotgun (WGS) entry which is preliminary data.</text>
</comment>
<organism evidence="7 8">
    <name type="scientific">Eiseniibacteriota bacterium</name>
    <dbReference type="NCBI Taxonomy" id="2212470"/>
    <lineage>
        <taxon>Bacteria</taxon>
        <taxon>Candidatus Eiseniibacteriota</taxon>
    </lineage>
</organism>
<sequence>MTVSWGMDTIRGTPPLTTGAGLVRRMPMQELADRALNAAQLEGATYADVRVVESRSQLVEVKDRRATALMEDQGLGFGVRALVDGAWGFAASAHPDAAEAERCAALACRIARASARFRLQPIALSPVAPARATYQTPIVRDPFEVPLADKIDLLVRATGAMQGERGIAVAQGSLRFWDERKLFASSEGARIEQRIVHSGAGLCAYARGGDDLQWRSYPTSFGGQYEAAGWELVERLDLVAHAPETAATAVALLSAPQCPALATTVILDGAQMSLQIHESCGHPTELDRV</sequence>
<feature type="domain" description="Metalloprotease TldD/E N-terminal" evidence="5">
    <location>
        <begin position="47"/>
        <end position="111"/>
    </location>
</feature>
<protein>
    <submittedName>
        <fullName evidence="7">TldD/PmbA family protein</fullName>
    </submittedName>
</protein>
<dbReference type="Proteomes" id="UP000319771">
    <property type="component" value="Unassembled WGS sequence"/>
</dbReference>
<dbReference type="InterPro" id="IPR051463">
    <property type="entry name" value="Peptidase_U62_metallo"/>
</dbReference>
<dbReference type="GO" id="GO:0005829">
    <property type="term" value="C:cytosol"/>
    <property type="evidence" value="ECO:0007669"/>
    <property type="project" value="TreeGrafter"/>
</dbReference>
<accession>A0A538UEI4</accession>
<proteinExistence type="inferred from homology"/>
<dbReference type="PANTHER" id="PTHR30624:SF10">
    <property type="entry name" value="CONSERVED PROTEIN"/>
    <property type="match status" value="1"/>
</dbReference>
<evidence type="ECO:0000256" key="3">
    <source>
        <dbReference type="ARBA" id="ARBA00022801"/>
    </source>
</evidence>
<dbReference type="FunFam" id="3.30.2290.10:FF:000003">
    <property type="entry name" value="Zinc-dependent protease, TldD/PmbA family"/>
    <property type="match status" value="1"/>
</dbReference>
<evidence type="ECO:0000259" key="6">
    <source>
        <dbReference type="Pfam" id="PF19290"/>
    </source>
</evidence>
<dbReference type="SUPFAM" id="SSF111283">
    <property type="entry name" value="Putative modulator of DNA gyrase, PmbA/TldD"/>
    <property type="match status" value="1"/>
</dbReference>
<keyword evidence="4" id="KW-0482">Metalloprotease</keyword>
<dbReference type="PANTHER" id="PTHR30624">
    <property type="entry name" value="UNCHARACTERIZED PROTEIN TLDD AND PMBA"/>
    <property type="match status" value="1"/>
</dbReference>
<dbReference type="Pfam" id="PF01523">
    <property type="entry name" value="PmbA_TldD_1st"/>
    <property type="match status" value="1"/>
</dbReference>
<dbReference type="InterPro" id="IPR036059">
    <property type="entry name" value="TldD/PmbA_sf"/>
</dbReference>
<dbReference type="GO" id="GO:0008237">
    <property type="term" value="F:metallopeptidase activity"/>
    <property type="evidence" value="ECO:0007669"/>
    <property type="project" value="UniProtKB-KW"/>
</dbReference>
<dbReference type="InterPro" id="IPR045570">
    <property type="entry name" value="Metalloprtase-TldD/E_cen_dom"/>
</dbReference>
<dbReference type="InterPro" id="IPR002510">
    <property type="entry name" value="Metalloprtase-TldD/E_N"/>
</dbReference>
<feature type="domain" description="Metalloprotease TldD/E central" evidence="6">
    <location>
        <begin position="141"/>
        <end position="252"/>
    </location>
</feature>
<dbReference type="Pfam" id="PF19290">
    <property type="entry name" value="PmbA_TldD_2nd"/>
    <property type="match status" value="1"/>
</dbReference>
<dbReference type="InterPro" id="IPR035068">
    <property type="entry name" value="TldD/PmbA_N"/>
</dbReference>
<dbReference type="Gene3D" id="3.30.2290.10">
    <property type="entry name" value="PmbA/TldD superfamily"/>
    <property type="match status" value="1"/>
</dbReference>
<evidence type="ECO:0000313" key="7">
    <source>
        <dbReference type="EMBL" id="TMQ74267.1"/>
    </source>
</evidence>
<feature type="non-terminal residue" evidence="7">
    <location>
        <position position="289"/>
    </location>
</feature>
<keyword evidence="2" id="KW-0645">Protease</keyword>
<evidence type="ECO:0000256" key="1">
    <source>
        <dbReference type="ARBA" id="ARBA00005836"/>
    </source>
</evidence>
<evidence type="ECO:0000259" key="5">
    <source>
        <dbReference type="Pfam" id="PF01523"/>
    </source>
</evidence>
<evidence type="ECO:0000256" key="2">
    <source>
        <dbReference type="ARBA" id="ARBA00022670"/>
    </source>
</evidence>
<gene>
    <name evidence="7" type="ORF">E6K81_00320</name>
</gene>
<name>A0A538UEI4_UNCEI</name>
<evidence type="ECO:0000256" key="4">
    <source>
        <dbReference type="ARBA" id="ARBA00023049"/>
    </source>
</evidence>
<dbReference type="AlphaFoldDB" id="A0A538UEI4"/>
<evidence type="ECO:0000313" key="8">
    <source>
        <dbReference type="Proteomes" id="UP000319771"/>
    </source>
</evidence>
<dbReference type="EMBL" id="VBPB01000004">
    <property type="protein sequence ID" value="TMQ74267.1"/>
    <property type="molecule type" value="Genomic_DNA"/>
</dbReference>
<dbReference type="GO" id="GO:0006508">
    <property type="term" value="P:proteolysis"/>
    <property type="evidence" value="ECO:0007669"/>
    <property type="project" value="UniProtKB-KW"/>
</dbReference>
<comment type="similarity">
    <text evidence="1">Belongs to the peptidase U62 family.</text>
</comment>